<evidence type="ECO:0000313" key="26">
    <source>
        <dbReference type="Proteomes" id="UP000318582"/>
    </source>
</evidence>
<dbReference type="GO" id="GO:0003964">
    <property type="term" value="F:RNA-directed DNA polymerase activity"/>
    <property type="evidence" value="ECO:0007669"/>
    <property type="project" value="UniProtKB-KW"/>
</dbReference>
<dbReference type="GO" id="GO:0004190">
    <property type="term" value="F:aspartic-type endopeptidase activity"/>
    <property type="evidence" value="ECO:0007669"/>
    <property type="project" value="UniProtKB-KW"/>
</dbReference>
<dbReference type="Proteomes" id="UP000318582">
    <property type="component" value="Unassembled WGS sequence"/>
</dbReference>
<keyword evidence="11" id="KW-0378">Hydrolase</keyword>
<dbReference type="PROSITE" id="PS50994">
    <property type="entry name" value="INTEGRASE"/>
    <property type="match status" value="1"/>
</dbReference>
<keyword evidence="8" id="KW-0547">Nucleotide-binding</keyword>
<gene>
    <name evidence="25" type="ORF">PhCBS80983_g06474</name>
</gene>
<comment type="caution">
    <text evidence="25">The sequence shown here is derived from an EMBL/GenBank/DDBJ whole genome shotgun (WGS) entry which is preliminary data.</text>
</comment>
<name>A0A507DNT4_9FUNG</name>
<evidence type="ECO:0000256" key="2">
    <source>
        <dbReference type="ARBA" id="ARBA00022578"/>
    </source>
</evidence>
<evidence type="ECO:0000256" key="8">
    <source>
        <dbReference type="ARBA" id="ARBA00022741"/>
    </source>
</evidence>
<keyword evidence="13" id="KW-0460">Magnesium</keyword>
<evidence type="ECO:0000256" key="12">
    <source>
        <dbReference type="ARBA" id="ARBA00022840"/>
    </source>
</evidence>
<evidence type="ECO:0000256" key="9">
    <source>
        <dbReference type="ARBA" id="ARBA00022750"/>
    </source>
</evidence>
<keyword evidence="19" id="KW-0511">Multifunctional enzyme</keyword>
<feature type="domain" description="Chromo" evidence="23">
    <location>
        <begin position="491"/>
        <end position="536"/>
    </location>
</feature>
<evidence type="ECO:0000256" key="15">
    <source>
        <dbReference type="ARBA" id="ARBA00022918"/>
    </source>
</evidence>
<accession>A0A507DNT4</accession>
<evidence type="ECO:0000256" key="11">
    <source>
        <dbReference type="ARBA" id="ARBA00022801"/>
    </source>
</evidence>
<dbReference type="Gene3D" id="3.30.420.10">
    <property type="entry name" value="Ribonuclease H-like superfamily/Ribonuclease H"/>
    <property type="match status" value="1"/>
</dbReference>
<dbReference type="Pfam" id="PF25597">
    <property type="entry name" value="SH3_retrovirus"/>
    <property type="match status" value="1"/>
</dbReference>
<dbReference type="InterPro" id="IPR054722">
    <property type="entry name" value="PolX-like_BBD"/>
</dbReference>
<dbReference type="InterPro" id="IPR012337">
    <property type="entry name" value="RNaseH-like_sf"/>
</dbReference>
<keyword evidence="16 25" id="KW-0808">Transferase</keyword>
<comment type="catalytic activity">
    <reaction evidence="20">
        <text>DNA(n) + a 2'-deoxyribonucleoside 5'-triphosphate = DNA(n+1) + diphosphate</text>
        <dbReference type="Rhea" id="RHEA:22508"/>
        <dbReference type="Rhea" id="RHEA-COMP:17339"/>
        <dbReference type="Rhea" id="RHEA-COMP:17340"/>
        <dbReference type="ChEBI" id="CHEBI:33019"/>
        <dbReference type="ChEBI" id="CHEBI:61560"/>
        <dbReference type="ChEBI" id="CHEBI:173112"/>
        <dbReference type="EC" id="2.7.7.49"/>
    </reaction>
</comment>
<evidence type="ECO:0000256" key="14">
    <source>
        <dbReference type="ARBA" id="ARBA00022908"/>
    </source>
</evidence>
<dbReference type="SMART" id="SM00298">
    <property type="entry name" value="CHROMO"/>
    <property type="match status" value="1"/>
</dbReference>
<dbReference type="GO" id="GO:0004519">
    <property type="term" value="F:endonuclease activity"/>
    <property type="evidence" value="ECO:0007669"/>
    <property type="project" value="UniProtKB-KW"/>
</dbReference>
<evidence type="ECO:0000313" key="25">
    <source>
        <dbReference type="EMBL" id="TPX52540.1"/>
    </source>
</evidence>
<keyword evidence="10" id="KW-0255">Endonuclease</keyword>
<dbReference type="GO" id="GO:0006508">
    <property type="term" value="P:proteolysis"/>
    <property type="evidence" value="ECO:0007669"/>
    <property type="project" value="UniProtKB-KW"/>
</dbReference>
<organism evidence="25 26">
    <name type="scientific">Powellomyces hirtus</name>
    <dbReference type="NCBI Taxonomy" id="109895"/>
    <lineage>
        <taxon>Eukaryota</taxon>
        <taxon>Fungi</taxon>
        <taxon>Fungi incertae sedis</taxon>
        <taxon>Chytridiomycota</taxon>
        <taxon>Chytridiomycota incertae sedis</taxon>
        <taxon>Chytridiomycetes</taxon>
        <taxon>Spizellomycetales</taxon>
        <taxon>Powellomycetaceae</taxon>
        <taxon>Powellomyces</taxon>
    </lineage>
</organism>
<dbReference type="GO" id="GO:0006310">
    <property type="term" value="P:DNA recombination"/>
    <property type="evidence" value="ECO:0007669"/>
    <property type="project" value="UniProtKB-KW"/>
</dbReference>
<keyword evidence="6" id="KW-0540">Nuclease</keyword>
<keyword evidence="15" id="KW-0695">RNA-directed DNA polymerase</keyword>
<protein>
    <submittedName>
        <fullName evidence="25">DNA-directed DNA polymerase</fullName>
    </submittedName>
</protein>
<dbReference type="PANTHER" id="PTHR42648:SF11">
    <property type="entry name" value="TRANSPOSON TY4-P GAG-POL POLYPROTEIN"/>
    <property type="match status" value="1"/>
</dbReference>
<dbReference type="PANTHER" id="PTHR42648">
    <property type="entry name" value="TRANSPOSASE, PUTATIVE-RELATED"/>
    <property type="match status" value="1"/>
</dbReference>
<dbReference type="Pfam" id="PF22936">
    <property type="entry name" value="Pol_BBD"/>
    <property type="match status" value="1"/>
</dbReference>
<keyword evidence="26" id="KW-1185">Reference proteome</keyword>
<reference evidence="25 26" key="1">
    <citation type="journal article" date="2019" name="Sci. Rep.">
        <title>Comparative genomics of chytrid fungi reveal insights into the obligate biotrophic and pathogenic lifestyle of Synchytrium endobioticum.</title>
        <authorList>
            <person name="van de Vossenberg B.T.L.H."/>
            <person name="Warris S."/>
            <person name="Nguyen H.D.T."/>
            <person name="van Gent-Pelzer M.P.E."/>
            <person name="Joly D.L."/>
            <person name="van de Geest H.C."/>
            <person name="Bonants P.J.M."/>
            <person name="Smith D.S."/>
            <person name="Levesque C.A."/>
            <person name="van der Lee T.A.J."/>
        </authorList>
    </citation>
    <scope>NUCLEOTIDE SEQUENCE [LARGE SCALE GENOMIC DNA]</scope>
    <source>
        <strain evidence="25 26">CBS 809.83</strain>
    </source>
</reference>
<dbReference type="Gene3D" id="2.40.50.40">
    <property type="match status" value="1"/>
</dbReference>
<dbReference type="SUPFAM" id="SSF53098">
    <property type="entry name" value="Ribonuclease H-like"/>
    <property type="match status" value="1"/>
</dbReference>
<dbReference type="InterPro" id="IPR039537">
    <property type="entry name" value="Retrotran_Ty1/copia-like"/>
</dbReference>
<feature type="compositionally biased region" description="Basic residues" evidence="22">
    <location>
        <begin position="106"/>
        <end position="116"/>
    </location>
</feature>
<evidence type="ECO:0000256" key="7">
    <source>
        <dbReference type="ARBA" id="ARBA00022723"/>
    </source>
</evidence>
<dbReference type="GO" id="GO:0046872">
    <property type="term" value="F:metal ion binding"/>
    <property type="evidence" value="ECO:0007669"/>
    <property type="project" value="UniProtKB-KW"/>
</dbReference>
<evidence type="ECO:0000256" key="22">
    <source>
        <dbReference type="SAM" id="MobiDB-lite"/>
    </source>
</evidence>
<dbReference type="Pfam" id="PF00385">
    <property type="entry name" value="Chromo"/>
    <property type="match status" value="1"/>
</dbReference>
<evidence type="ECO:0000256" key="10">
    <source>
        <dbReference type="ARBA" id="ARBA00022759"/>
    </source>
</evidence>
<keyword evidence="4" id="KW-0645">Protease</keyword>
<feature type="region of interest" description="Disordered" evidence="22">
    <location>
        <begin position="96"/>
        <end position="123"/>
    </location>
</feature>
<dbReference type="InterPro" id="IPR036397">
    <property type="entry name" value="RNaseH_sf"/>
</dbReference>
<evidence type="ECO:0000259" key="23">
    <source>
        <dbReference type="PROSITE" id="PS50013"/>
    </source>
</evidence>
<evidence type="ECO:0000256" key="19">
    <source>
        <dbReference type="ARBA" id="ARBA00023268"/>
    </source>
</evidence>
<evidence type="ECO:0000256" key="1">
    <source>
        <dbReference type="ARBA" id="ARBA00002180"/>
    </source>
</evidence>
<dbReference type="GO" id="GO:0005524">
    <property type="term" value="F:ATP binding"/>
    <property type="evidence" value="ECO:0007669"/>
    <property type="project" value="UniProtKB-KW"/>
</dbReference>
<keyword evidence="5" id="KW-0548">Nucleotidyltransferase</keyword>
<dbReference type="InterPro" id="IPR001584">
    <property type="entry name" value="Integrase_cat-core"/>
</dbReference>
<dbReference type="AlphaFoldDB" id="A0A507DNT4"/>
<proteinExistence type="predicted"/>
<feature type="non-terminal residue" evidence="25">
    <location>
        <position position="795"/>
    </location>
</feature>
<evidence type="ECO:0000256" key="20">
    <source>
        <dbReference type="ARBA" id="ARBA00048173"/>
    </source>
</evidence>
<keyword evidence="7" id="KW-0479">Metal-binding</keyword>
<evidence type="ECO:0000256" key="3">
    <source>
        <dbReference type="ARBA" id="ARBA00022612"/>
    </source>
</evidence>
<dbReference type="SUPFAM" id="SSF56672">
    <property type="entry name" value="DNA/RNA polymerases"/>
    <property type="match status" value="1"/>
</dbReference>
<dbReference type="Pfam" id="PF00665">
    <property type="entry name" value="rve"/>
    <property type="match status" value="1"/>
</dbReference>
<dbReference type="InterPro" id="IPR043502">
    <property type="entry name" value="DNA/RNA_pol_sf"/>
</dbReference>
<dbReference type="GO" id="GO:0003676">
    <property type="term" value="F:nucleic acid binding"/>
    <property type="evidence" value="ECO:0007669"/>
    <property type="project" value="InterPro"/>
</dbReference>
<keyword evidence="2" id="KW-0815">Transposition</keyword>
<dbReference type="InterPro" id="IPR016197">
    <property type="entry name" value="Chromo-like_dom_sf"/>
</dbReference>
<keyword evidence="9" id="KW-0064">Aspartyl protease</keyword>
<keyword evidence="18" id="KW-0233">DNA recombination</keyword>
<dbReference type="Pfam" id="PF07727">
    <property type="entry name" value="RVT_2"/>
    <property type="match status" value="1"/>
</dbReference>
<dbReference type="STRING" id="109895.A0A507DNT4"/>
<evidence type="ECO:0000256" key="4">
    <source>
        <dbReference type="ARBA" id="ARBA00022670"/>
    </source>
</evidence>
<dbReference type="EMBL" id="QEAQ01000352">
    <property type="protein sequence ID" value="TPX52540.1"/>
    <property type="molecule type" value="Genomic_DNA"/>
</dbReference>
<evidence type="ECO:0000256" key="13">
    <source>
        <dbReference type="ARBA" id="ARBA00022842"/>
    </source>
</evidence>
<dbReference type="GO" id="GO:0005634">
    <property type="term" value="C:nucleus"/>
    <property type="evidence" value="ECO:0007669"/>
    <property type="project" value="UniProtKB-ARBA"/>
</dbReference>
<sequence length="795" mass="90758">MDELKQTDSVVAYNNAFNKLIMQLPNRYDEEIEYRYLKGLKRHIYTAIVSRNLTGLDALQEAATRQEQMMGHTTDSRRDYKPKAFEAHVVDNKKHNEEQKFSSFRGRGRGNQRGRGRGGASSSTPFQYPCALCNEKGHRTHLCSKLNAAREAVSKKEEANLVLTTHAHADHSIALDSCASHHVMKDAFMTENIHSIAPVEITVANNESITVHQAGTVRIINPDDPTKELVLENVLYSPNICRNLCSTIHTDLLDLGPRSTSFNGKRYILAFTDEYSRYTRIYILKNKSETREKWREFRAYAERHCGTTIKEVRCDNGGEYINTELMEELKEAGIPIITTEPYSSQQNGIAERYNRTIMDQTRAIIHESLIPQNMWNEIAYTVTYLRNRTPSSAINNDTPYHRWYGRAADTTYLRALWSEAYLHIPKQKRRSKLAPRALGPLCLIGYSDTKTGTYRLINEETKEIFESRDVTLNENNTRSSFIIDDDDEPEYQIERILDARDGDLGEKEYQVKWLGYDDPTWEPYENVKDAAALTAFTGIEDDGTPVNVNATEIHTAVGTVIPNIANVEEPTTYKQAMKSPYAREWQAAMDAELASHQKNGTWIPSDPEHHHPHVVDSKWVYKIKRNPDHSIKKFKARLVARGFTQREGIDYDETYAPVVKFNTLRMLLAIAAHYDLEIHQMDVVTAFLNGDIDADIAMKLPEGCNGGIVKLKRSLYGLKQSPRLWYKVLDTYLQKRGFIVSEFDSALYIKNNADGTFIFIAVYVDDLTIVASDIAERDTIKAAFKARFAMEDLGE</sequence>
<dbReference type="SUPFAM" id="SSF54160">
    <property type="entry name" value="Chromo domain-like"/>
    <property type="match status" value="1"/>
</dbReference>
<dbReference type="GO" id="GO:0032196">
    <property type="term" value="P:transposition"/>
    <property type="evidence" value="ECO:0007669"/>
    <property type="project" value="UniProtKB-KW"/>
</dbReference>
<evidence type="ECO:0000256" key="21">
    <source>
        <dbReference type="ARBA" id="ARBA00049244"/>
    </source>
</evidence>
<keyword evidence="14" id="KW-0229">DNA integration</keyword>
<dbReference type="PROSITE" id="PS50013">
    <property type="entry name" value="CHROMO_2"/>
    <property type="match status" value="1"/>
</dbReference>
<keyword evidence="16 25" id="KW-0239">DNA-directed DNA polymerase</keyword>
<keyword evidence="3" id="KW-1188">Viral release from host cell</keyword>
<evidence type="ECO:0000256" key="17">
    <source>
        <dbReference type="ARBA" id="ARBA00023113"/>
    </source>
</evidence>
<evidence type="ECO:0000256" key="18">
    <source>
        <dbReference type="ARBA" id="ARBA00023172"/>
    </source>
</evidence>
<dbReference type="InterPro" id="IPR057670">
    <property type="entry name" value="SH3_retrovirus"/>
</dbReference>
<evidence type="ECO:0000256" key="5">
    <source>
        <dbReference type="ARBA" id="ARBA00022695"/>
    </source>
</evidence>
<dbReference type="InterPro" id="IPR000953">
    <property type="entry name" value="Chromo/chromo_shadow_dom"/>
</dbReference>
<comment type="catalytic activity">
    <reaction evidence="21">
        <text>DNA(n) + a 2'-deoxyribonucleoside 5'-triphosphate = DNA(n+1) + diphosphate</text>
        <dbReference type="Rhea" id="RHEA:22508"/>
        <dbReference type="Rhea" id="RHEA-COMP:17339"/>
        <dbReference type="Rhea" id="RHEA-COMP:17340"/>
        <dbReference type="ChEBI" id="CHEBI:33019"/>
        <dbReference type="ChEBI" id="CHEBI:61560"/>
        <dbReference type="ChEBI" id="CHEBI:173112"/>
        <dbReference type="EC" id="2.7.7.7"/>
    </reaction>
</comment>
<keyword evidence="12" id="KW-0067">ATP-binding</keyword>
<dbReference type="GO" id="GO:0003887">
    <property type="term" value="F:DNA-directed DNA polymerase activity"/>
    <property type="evidence" value="ECO:0007669"/>
    <property type="project" value="UniProtKB-KW"/>
</dbReference>
<keyword evidence="17" id="KW-0917">Virion maturation</keyword>
<evidence type="ECO:0000259" key="24">
    <source>
        <dbReference type="PROSITE" id="PS50994"/>
    </source>
</evidence>
<dbReference type="GO" id="GO:0015074">
    <property type="term" value="P:DNA integration"/>
    <property type="evidence" value="ECO:0007669"/>
    <property type="project" value="UniProtKB-KW"/>
</dbReference>
<evidence type="ECO:0000256" key="6">
    <source>
        <dbReference type="ARBA" id="ARBA00022722"/>
    </source>
</evidence>
<comment type="function">
    <text evidence="1">The aspartyl protease (PR) mediates the proteolytic cleavages of the Gag and Gag-Pol polyproteins after assembly of the VLP.</text>
</comment>
<feature type="domain" description="Integrase catalytic" evidence="24">
    <location>
        <begin position="234"/>
        <end position="407"/>
    </location>
</feature>
<evidence type="ECO:0000256" key="16">
    <source>
        <dbReference type="ARBA" id="ARBA00022932"/>
    </source>
</evidence>
<dbReference type="InterPro" id="IPR013103">
    <property type="entry name" value="RVT_2"/>
</dbReference>
<dbReference type="InterPro" id="IPR023780">
    <property type="entry name" value="Chromo_domain"/>
</dbReference>